<sequence length="182" mass="19749">MTTSAQARYSKGAMIFHWVIAVLVIVNWRLVEAAENASKADAGAFVGNHKAIGISILVLTLGRLAWRLTHKVPSFPTTMAGWEKVLSRTVHIIFYVMLVGLPLGGWLAGSFAGRDISYFGAFTIPGLPVGENMDLAKTIMGFHKTGGEILIYLIGLHILGALKHTFVDKSGGIWRMLPFGKA</sequence>
<evidence type="ECO:0000256" key="10">
    <source>
        <dbReference type="ARBA" id="ARBA00023004"/>
    </source>
</evidence>
<dbReference type="EMBL" id="JANKHH010000007">
    <property type="protein sequence ID" value="MCR2835162.1"/>
    <property type="molecule type" value="Genomic_DNA"/>
</dbReference>
<comment type="cofactor">
    <cofactor evidence="1">
        <name>heme b</name>
        <dbReference type="ChEBI" id="CHEBI:60344"/>
    </cofactor>
</comment>
<feature type="transmembrane region" description="Helical" evidence="13">
    <location>
        <begin position="12"/>
        <end position="31"/>
    </location>
</feature>
<evidence type="ECO:0000256" key="13">
    <source>
        <dbReference type="SAM" id="Phobius"/>
    </source>
</evidence>
<keyword evidence="10" id="KW-0408">Iron</keyword>
<protein>
    <submittedName>
        <fullName evidence="15">Cytochrome b</fullName>
    </submittedName>
</protein>
<organism evidence="15 16">
    <name type="scientific">Parerythrobacter lacustris</name>
    <dbReference type="NCBI Taxonomy" id="2969984"/>
    <lineage>
        <taxon>Bacteria</taxon>
        <taxon>Pseudomonadati</taxon>
        <taxon>Pseudomonadota</taxon>
        <taxon>Alphaproteobacteria</taxon>
        <taxon>Sphingomonadales</taxon>
        <taxon>Erythrobacteraceae</taxon>
        <taxon>Parerythrobacter</taxon>
    </lineage>
</organism>
<evidence type="ECO:0000313" key="15">
    <source>
        <dbReference type="EMBL" id="MCR2835162.1"/>
    </source>
</evidence>
<evidence type="ECO:0000256" key="8">
    <source>
        <dbReference type="ARBA" id="ARBA00022982"/>
    </source>
</evidence>
<keyword evidence="16" id="KW-1185">Reference proteome</keyword>
<comment type="caution">
    <text evidence="15">The sequence shown here is derived from an EMBL/GenBank/DDBJ whole genome shotgun (WGS) entry which is preliminary data.</text>
</comment>
<dbReference type="InterPro" id="IPR016174">
    <property type="entry name" value="Di-haem_cyt_TM"/>
</dbReference>
<feature type="transmembrane region" description="Helical" evidence="13">
    <location>
        <begin position="51"/>
        <end position="69"/>
    </location>
</feature>
<feature type="transmembrane region" description="Helical" evidence="13">
    <location>
        <begin position="90"/>
        <end position="109"/>
    </location>
</feature>
<evidence type="ECO:0000256" key="9">
    <source>
        <dbReference type="ARBA" id="ARBA00022989"/>
    </source>
</evidence>
<keyword evidence="6 13" id="KW-0812">Transmembrane</keyword>
<evidence type="ECO:0000256" key="7">
    <source>
        <dbReference type="ARBA" id="ARBA00022723"/>
    </source>
</evidence>
<reference evidence="15 16" key="1">
    <citation type="submission" date="2022-08" db="EMBL/GenBank/DDBJ databases">
        <title>Polyphasic taxonomy analysis of Qipengyuania sp.RS5-5.</title>
        <authorList>
            <person name="Xamxidin M."/>
            <person name="Wu M."/>
        </authorList>
    </citation>
    <scope>NUCLEOTIDE SEQUENCE [LARGE SCALE GENOMIC DNA]</scope>
    <source>
        <strain evidence="15 16">RS5-5</strain>
    </source>
</reference>
<keyword evidence="3" id="KW-0813">Transport</keyword>
<evidence type="ECO:0000256" key="4">
    <source>
        <dbReference type="ARBA" id="ARBA00022475"/>
    </source>
</evidence>
<name>A0ABT1XV76_9SPHN</name>
<evidence type="ECO:0000256" key="11">
    <source>
        <dbReference type="ARBA" id="ARBA00023136"/>
    </source>
</evidence>
<keyword evidence="9 13" id="KW-1133">Transmembrane helix</keyword>
<dbReference type="PANTHER" id="PTHR30529:SF1">
    <property type="entry name" value="CYTOCHROME B561 HOMOLOG 2"/>
    <property type="match status" value="1"/>
</dbReference>
<evidence type="ECO:0000256" key="6">
    <source>
        <dbReference type="ARBA" id="ARBA00022692"/>
    </source>
</evidence>
<keyword evidence="5" id="KW-0349">Heme</keyword>
<proteinExistence type="inferred from homology"/>
<dbReference type="Proteomes" id="UP001206067">
    <property type="component" value="Unassembled WGS sequence"/>
</dbReference>
<evidence type="ECO:0000256" key="12">
    <source>
        <dbReference type="ARBA" id="ARBA00037975"/>
    </source>
</evidence>
<evidence type="ECO:0000256" key="3">
    <source>
        <dbReference type="ARBA" id="ARBA00022448"/>
    </source>
</evidence>
<dbReference type="Pfam" id="PF01292">
    <property type="entry name" value="Ni_hydr_CYTB"/>
    <property type="match status" value="1"/>
</dbReference>
<keyword evidence="4" id="KW-1003">Cell membrane</keyword>
<dbReference type="PANTHER" id="PTHR30529">
    <property type="entry name" value="CYTOCHROME B561"/>
    <property type="match status" value="1"/>
</dbReference>
<keyword evidence="8" id="KW-0249">Electron transport</keyword>
<accession>A0ABT1XV76</accession>
<dbReference type="InterPro" id="IPR052168">
    <property type="entry name" value="Cytochrome_b561_oxidase"/>
</dbReference>
<feature type="domain" description="Cytochrome b561 bacterial/Ni-hydrogenase" evidence="14">
    <location>
        <begin position="8"/>
        <end position="178"/>
    </location>
</feature>
<comment type="subcellular location">
    <subcellularLocation>
        <location evidence="2">Cell membrane</location>
        <topology evidence="2">Multi-pass membrane protein</topology>
    </subcellularLocation>
</comment>
<dbReference type="SUPFAM" id="SSF81342">
    <property type="entry name" value="Transmembrane di-heme cytochromes"/>
    <property type="match status" value="1"/>
</dbReference>
<evidence type="ECO:0000313" key="16">
    <source>
        <dbReference type="Proteomes" id="UP001206067"/>
    </source>
</evidence>
<keyword evidence="11 13" id="KW-0472">Membrane</keyword>
<gene>
    <name evidence="15" type="ORF">NSO95_14525</name>
</gene>
<evidence type="ECO:0000256" key="2">
    <source>
        <dbReference type="ARBA" id="ARBA00004651"/>
    </source>
</evidence>
<comment type="similarity">
    <text evidence="12">Belongs to the cytochrome b561 family.</text>
</comment>
<dbReference type="InterPro" id="IPR011577">
    <property type="entry name" value="Cyt_b561_bac/Ni-Hgenase"/>
</dbReference>
<dbReference type="RefSeq" id="WP_257597030.1">
    <property type="nucleotide sequence ID" value="NZ_JANKHH010000007.1"/>
</dbReference>
<evidence type="ECO:0000256" key="5">
    <source>
        <dbReference type="ARBA" id="ARBA00022617"/>
    </source>
</evidence>
<keyword evidence="7" id="KW-0479">Metal-binding</keyword>
<evidence type="ECO:0000256" key="1">
    <source>
        <dbReference type="ARBA" id="ARBA00001970"/>
    </source>
</evidence>
<evidence type="ECO:0000259" key="14">
    <source>
        <dbReference type="Pfam" id="PF01292"/>
    </source>
</evidence>
<feature type="transmembrane region" description="Helical" evidence="13">
    <location>
        <begin position="149"/>
        <end position="167"/>
    </location>
</feature>